<keyword evidence="3 8" id="KW-0808">Transferase</keyword>
<evidence type="ECO:0000313" key="13">
    <source>
        <dbReference type="EMBL" id="KOS68354.1"/>
    </source>
</evidence>
<comment type="similarity">
    <text evidence="1 8 9">Belongs to the FGGY kinase family.</text>
</comment>
<dbReference type="Pfam" id="PF02782">
    <property type="entry name" value="FGGY_C"/>
    <property type="match status" value="1"/>
</dbReference>
<keyword evidence="5 8" id="KW-0418">Kinase</keyword>
<dbReference type="InterPro" id="IPR018485">
    <property type="entry name" value="FGGY_C"/>
</dbReference>
<feature type="domain" description="Carbohydrate kinase FGGY N-terminal" evidence="11">
    <location>
        <begin position="4"/>
        <end position="245"/>
    </location>
</feature>
<reference evidence="14" key="1">
    <citation type="submission" date="2015-07" db="EMBL/GenBank/DDBJ databases">
        <title>Fjat-14205 dsm 2895.</title>
        <authorList>
            <person name="Liu B."/>
            <person name="Wang J."/>
            <person name="Zhu Y."/>
            <person name="Liu G."/>
            <person name="Chen Q."/>
            <person name="Chen Z."/>
            <person name="Lan J."/>
            <person name="Che J."/>
            <person name="Ge C."/>
            <person name="Shi H."/>
            <person name="Pan Z."/>
            <person name="Liu X."/>
        </authorList>
    </citation>
    <scope>NUCLEOTIDE SEQUENCE [LARGE SCALE GENOMIC DNA]</scope>
    <source>
        <strain evidence="14">DSM 25560</strain>
    </source>
</reference>
<evidence type="ECO:0000256" key="6">
    <source>
        <dbReference type="ARBA" id="ARBA00022840"/>
    </source>
</evidence>
<dbReference type="Proteomes" id="UP000050668">
    <property type="component" value="Unassembled WGS sequence"/>
</dbReference>
<dbReference type="InterPro" id="IPR018483">
    <property type="entry name" value="Carb_kinase_FGGY_CS"/>
</dbReference>
<feature type="site" description="Important for activity" evidence="8">
    <location>
        <position position="9"/>
    </location>
</feature>
<keyword evidence="2 8" id="KW-0859">Xylose metabolism</keyword>
<dbReference type="PANTHER" id="PTHR43095">
    <property type="entry name" value="SUGAR KINASE"/>
    <property type="match status" value="1"/>
</dbReference>
<dbReference type="InterPro" id="IPR018484">
    <property type="entry name" value="FGGY_N"/>
</dbReference>
<comment type="caution">
    <text evidence="13">The sequence shown here is derived from an EMBL/GenBank/DDBJ whole genome shotgun (WGS) entry which is preliminary data.</text>
</comment>
<dbReference type="EMBL" id="LGRV01000003">
    <property type="protein sequence ID" value="KOS68354.1"/>
    <property type="molecule type" value="Genomic_DNA"/>
</dbReference>
<feature type="active site" description="Proton acceptor" evidence="8">
    <location>
        <position position="238"/>
    </location>
</feature>
<feature type="domain" description="Carbohydrate kinase FGGY C-terminal" evidence="12">
    <location>
        <begin position="255"/>
        <end position="438"/>
    </location>
</feature>
<dbReference type="PROSITE" id="PS00933">
    <property type="entry name" value="FGGY_KINASES_1"/>
    <property type="match status" value="1"/>
</dbReference>
<dbReference type="PROSITE" id="PS00445">
    <property type="entry name" value="FGGY_KINASES_2"/>
    <property type="match status" value="1"/>
</dbReference>
<dbReference type="Pfam" id="PF00370">
    <property type="entry name" value="FGGY_N"/>
    <property type="match status" value="1"/>
</dbReference>
<protein>
    <recommendedName>
        <fullName evidence="8 10">Xylulose kinase</fullName>
        <shortName evidence="8 10">Xylulokinase</shortName>
        <ecNumber evidence="8 10">2.7.1.17</ecNumber>
    </recommendedName>
</protein>
<evidence type="ECO:0000259" key="12">
    <source>
        <dbReference type="Pfam" id="PF02782"/>
    </source>
</evidence>
<dbReference type="EC" id="2.7.1.17" evidence="8 10"/>
<feature type="binding site" evidence="8">
    <location>
        <begin position="80"/>
        <end position="81"/>
    </location>
    <ligand>
        <name>substrate</name>
    </ligand>
</feature>
<dbReference type="InterPro" id="IPR000577">
    <property type="entry name" value="Carb_kinase_FGGY"/>
</dbReference>
<dbReference type="PANTHER" id="PTHR43095:SF5">
    <property type="entry name" value="XYLULOSE KINASE"/>
    <property type="match status" value="1"/>
</dbReference>
<evidence type="ECO:0000256" key="4">
    <source>
        <dbReference type="ARBA" id="ARBA00022741"/>
    </source>
</evidence>
<accession>A0ABR5K1V2</accession>
<dbReference type="RefSeq" id="WP_053583178.1">
    <property type="nucleotide sequence ID" value="NZ_LGRV01000003.1"/>
</dbReference>
<name>A0ABR5K1V2_9BACI</name>
<evidence type="ECO:0000256" key="10">
    <source>
        <dbReference type="RuleBase" id="RU364073"/>
    </source>
</evidence>
<dbReference type="InterPro" id="IPR006000">
    <property type="entry name" value="Xylulokinase"/>
</dbReference>
<keyword evidence="6 8" id="KW-0067">ATP-binding</keyword>
<dbReference type="Gene3D" id="3.30.420.40">
    <property type="match status" value="2"/>
</dbReference>
<dbReference type="InterPro" id="IPR050406">
    <property type="entry name" value="FGGY_Carb_Kinase"/>
</dbReference>
<comment type="catalytic activity">
    <reaction evidence="8 10">
        <text>D-xylulose + ATP = D-xylulose 5-phosphate + ADP + H(+)</text>
        <dbReference type="Rhea" id="RHEA:10964"/>
        <dbReference type="ChEBI" id="CHEBI:15378"/>
        <dbReference type="ChEBI" id="CHEBI:17140"/>
        <dbReference type="ChEBI" id="CHEBI:30616"/>
        <dbReference type="ChEBI" id="CHEBI:57737"/>
        <dbReference type="ChEBI" id="CHEBI:456216"/>
        <dbReference type="EC" id="2.7.1.17"/>
    </reaction>
</comment>
<dbReference type="SUPFAM" id="SSF53067">
    <property type="entry name" value="Actin-like ATPase domain"/>
    <property type="match status" value="2"/>
</dbReference>
<keyword evidence="14" id="KW-1185">Reference proteome</keyword>
<evidence type="ECO:0000256" key="3">
    <source>
        <dbReference type="ARBA" id="ARBA00022679"/>
    </source>
</evidence>
<evidence type="ECO:0000259" key="11">
    <source>
        <dbReference type="Pfam" id="PF00370"/>
    </source>
</evidence>
<dbReference type="CDD" id="cd07808">
    <property type="entry name" value="ASKHA_NBD_FGGY_EcXK-like"/>
    <property type="match status" value="1"/>
</dbReference>
<gene>
    <name evidence="8 10" type="primary">xylB</name>
    <name evidence="13" type="ORF">AEA09_07140</name>
</gene>
<dbReference type="HAMAP" id="MF_02220">
    <property type="entry name" value="XylB"/>
    <property type="match status" value="1"/>
</dbReference>
<evidence type="ECO:0000313" key="14">
    <source>
        <dbReference type="Proteomes" id="UP000050668"/>
    </source>
</evidence>
<evidence type="ECO:0000256" key="8">
    <source>
        <dbReference type="HAMAP-Rule" id="MF_02220"/>
    </source>
</evidence>
<dbReference type="InterPro" id="IPR043129">
    <property type="entry name" value="ATPase_NBD"/>
</dbReference>
<evidence type="ECO:0000256" key="7">
    <source>
        <dbReference type="ARBA" id="ARBA00023277"/>
    </source>
</evidence>
<evidence type="ECO:0000256" key="1">
    <source>
        <dbReference type="ARBA" id="ARBA00009156"/>
    </source>
</evidence>
<evidence type="ECO:0000256" key="2">
    <source>
        <dbReference type="ARBA" id="ARBA00022629"/>
    </source>
</evidence>
<evidence type="ECO:0000256" key="5">
    <source>
        <dbReference type="ARBA" id="ARBA00022777"/>
    </source>
</evidence>
<evidence type="ECO:0000256" key="9">
    <source>
        <dbReference type="RuleBase" id="RU003733"/>
    </source>
</evidence>
<organism evidence="13 14">
    <name type="scientific">Lysinibacillus contaminans</name>
    <dbReference type="NCBI Taxonomy" id="1293441"/>
    <lineage>
        <taxon>Bacteria</taxon>
        <taxon>Bacillati</taxon>
        <taxon>Bacillota</taxon>
        <taxon>Bacilli</taxon>
        <taxon>Bacillales</taxon>
        <taxon>Bacillaceae</taxon>
        <taxon>Lysinibacillus</taxon>
    </lineage>
</organism>
<dbReference type="NCBIfam" id="TIGR01312">
    <property type="entry name" value="XylB"/>
    <property type="match status" value="1"/>
</dbReference>
<sequence>MQNVVLGIDLGTSSVKIVMLNKQGELVGQCTQSYPLIEVKDNFVEQDPGVWVEQTIRGIEMLLQQVTDVIVEGISFSGQMHGLVMLSEQLQPLRNAILWNDTRTTSQCRLIKDTLGEKLYSITKNDALEGFTLPKLLWVKEHEPNIYEQLHMFVLPKDYLRFKLTGELCIEPSDAAGTLLFDMDNQSWSKEICASFNIPQTVCPPLVTSDQLVGYLLPKYKELFSQNSEISVYAGGADNACGALGAGIVNPRSALVSIGTSGVVLTPSDTARYVGNFIHSFSYLEKFSNYIMGVTLAAGESLRWYKSTFAPNLDFDNLLHEIEGIPIGSNGLLYTPYLFGERTPYGDANIRASFIGIKNTHHRSHFTRAIVEGITFSLKQCFDLLKEQNNQIEQIVCIGGAVKNEIWLQIVADIFGMPVSKLTNEQGPALGAAMIAGIGVGWFESYEQAVSICVETSRTLLPNMNNHQQYTKYFECYKLIYSETVSINDMLKNIVNEV</sequence>
<dbReference type="GO" id="GO:0016301">
    <property type="term" value="F:kinase activity"/>
    <property type="evidence" value="ECO:0007669"/>
    <property type="project" value="UniProtKB-KW"/>
</dbReference>
<dbReference type="PIRSF" id="PIRSF000538">
    <property type="entry name" value="GlpK"/>
    <property type="match status" value="1"/>
</dbReference>
<proteinExistence type="inferred from homology"/>
<keyword evidence="4 8" id="KW-0547">Nucleotide-binding</keyword>
<keyword evidence="7 8" id="KW-0119">Carbohydrate metabolism</keyword>
<comment type="function">
    <text evidence="8">Catalyzes the phosphorylation of D-xylulose to D-xylulose 5-phosphate.</text>
</comment>